<dbReference type="EMBL" id="JAKMXF010000001">
    <property type="protein sequence ID" value="KAI6662032.1"/>
    <property type="molecule type" value="Genomic_DNA"/>
</dbReference>
<proteinExistence type="predicted"/>
<sequence>MSGKIDPDAFNERTRTMPRPLYDGQIIVSENDKGERIEQRINPGWVAQINRARYNPRFIRVGMFSYDIDESGEPVPDPLFPDKHHPLCYCYRLLYDREELDPRVYCVGIPNDDDIVIYSDVLPDKTWKELKEEETTHYDLNSGFPIMQYKLLMREKKDPEEVFREYNERKRKEEIEKILKQREYEFTTDEDFLSLESIRDALPKDNTPNARAPRLVKQLPTLPIRNCKTAPRPPDYKPNRPTVGKKKKTKKTKRLLTPEERIYFEIHGCSYEQYIERKQKDIMKKLGAIDK</sequence>
<comment type="caution">
    <text evidence="2">The sequence shown here is derived from an EMBL/GenBank/DDBJ whole genome shotgun (WGS) entry which is preliminary data.</text>
</comment>
<name>A0AAV7KKQ2_9METZ</name>
<evidence type="ECO:0000313" key="2">
    <source>
        <dbReference type="EMBL" id="KAI6662032.1"/>
    </source>
</evidence>
<organism evidence="2 3">
    <name type="scientific">Oopsacas minuta</name>
    <dbReference type="NCBI Taxonomy" id="111878"/>
    <lineage>
        <taxon>Eukaryota</taxon>
        <taxon>Metazoa</taxon>
        <taxon>Porifera</taxon>
        <taxon>Hexactinellida</taxon>
        <taxon>Hexasterophora</taxon>
        <taxon>Lyssacinosida</taxon>
        <taxon>Leucopsacidae</taxon>
        <taxon>Oopsacas</taxon>
    </lineage>
</organism>
<protein>
    <submittedName>
        <fullName evidence="2">Uncharacterized protein</fullName>
    </submittedName>
</protein>
<feature type="region of interest" description="Disordered" evidence="1">
    <location>
        <begin position="228"/>
        <end position="252"/>
    </location>
</feature>
<keyword evidence="3" id="KW-1185">Reference proteome</keyword>
<feature type="compositionally biased region" description="Basic residues" evidence="1">
    <location>
        <begin position="243"/>
        <end position="252"/>
    </location>
</feature>
<gene>
    <name evidence="2" type="ORF">LOD99_9619</name>
</gene>
<dbReference type="Proteomes" id="UP001165289">
    <property type="component" value="Unassembled WGS sequence"/>
</dbReference>
<dbReference type="AlphaFoldDB" id="A0AAV7KKQ2"/>
<reference evidence="2 3" key="1">
    <citation type="journal article" date="2023" name="BMC Biol.">
        <title>The compact genome of the sponge Oopsacas minuta (Hexactinellida) is lacking key metazoan core genes.</title>
        <authorList>
            <person name="Santini S."/>
            <person name="Schenkelaars Q."/>
            <person name="Jourda C."/>
            <person name="Duchesne M."/>
            <person name="Belahbib H."/>
            <person name="Rocher C."/>
            <person name="Selva M."/>
            <person name="Riesgo A."/>
            <person name="Vervoort M."/>
            <person name="Leys S.P."/>
            <person name="Kodjabachian L."/>
            <person name="Le Bivic A."/>
            <person name="Borchiellini C."/>
            <person name="Claverie J.M."/>
            <person name="Renard E."/>
        </authorList>
    </citation>
    <scope>NUCLEOTIDE SEQUENCE [LARGE SCALE GENOMIC DNA]</scope>
    <source>
        <strain evidence="2">SPO-2</strain>
    </source>
</reference>
<evidence type="ECO:0000313" key="3">
    <source>
        <dbReference type="Proteomes" id="UP001165289"/>
    </source>
</evidence>
<evidence type="ECO:0000256" key="1">
    <source>
        <dbReference type="SAM" id="MobiDB-lite"/>
    </source>
</evidence>
<accession>A0AAV7KKQ2</accession>